<evidence type="ECO:0000256" key="1">
    <source>
        <dbReference type="SAM" id="MobiDB-lite"/>
    </source>
</evidence>
<evidence type="ECO:0000313" key="2">
    <source>
        <dbReference type="EMBL" id="QJA76967.1"/>
    </source>
</evidence>
<dbReference type="AlphaFoldDB" id="A0A6M3K6J7"/>
<name>A0A6M3K6J7_9ZZZZ</name>
<organism evidence="2">
    <name type="scientific">viral metagenome</name>
    <dbReference type="NCBI Taxonomy" id="1070528"/>
    <lineage>
        <taxon>unclassified sequences</taxon>
        <taxon>metagenomes</taxon>
        <taxon>organismal metagenomes</taxon>
    </lineage>
</organism>
<gene>
    <name evidence="2" type="ORF">MM415A01388_0011</name>
</gene>
<feature type="region of interest" description="Disordered" evidence="1">
    <location>
        <begin position="88"/>
        <end position="123"/>
    </location>
</feature>
<sequence>MSMALAEKENNALATIGEFTPQNREVAALFKEEQQPVIEILPRIQIVHAAQMFQLPSDEMVKEVHAVLIHAQRVNAWWEFSFEDTGGGEPPNCSSRNAVKPDIPAGETRYTEDGTEISPQSDDCSKCPKNMYGSSEKEGSNGKACKNMFRLFFATEGIFTPVLLTVPPTSLKAVSEYISKLQCQGLYYQQGICKLTLEKKKSYSKLKMSLAEVMGPERIDQLRKLVALRDRYMPVMAGQPFTQDETASAEETL</sequence>
<accession>A0A6M3K6J7</accession>
<protein>
    <submittedName>
        <fullName evidence="2">Uncharacterized protein</fullName>
    </submittedName>
</protein>
<proteinExistence type="predicted"/>
<reference evidence="2" key="1">
    <citation type="submission" date="2020-03" db="EMBL/GenBank/DDBJ databases">
        <title>The deep terrestrial virosphere.</title>
        <authorList>
            <person name="Holmfeldt K."/>
            <person name="Nilsson E."/>
            <person name="Simone D."/>
            <person name="Lopez-Fernandez M."/>
            <person name="Wu X."/>
            <person name="de Brujin I."/>
            <person name="Lundin D."/>
            <person name="Andersson A."/>
            <person name="Bertilsson S."/>
            <person name="Dopson M."/>
        </authorList>
    </citation>
    <scope>NUCLEOTIDE SEQUENCE</scope>
    <source>
        <strain evidence="2">MM415A01388</strain>
    </source>
</reference>
<dbReference type="EMBL" id="MT142255">
    <property type="protein sequence ID" value="QJA76967.1"/>
    <property type="molecule type" value="Genomic_DNA"/>
</dbReference>